<reference evidence="8" key="2">
    <citation type="journal article" date="2022" name="Microbiol. Resour. Announc.">
        <title>Metagenome Sequencing to Explore Phylogenomics of Terrestrial Cyanobacteria.</title>
        <authorList>
            <person name="Ward R.D."/>
            <person name="Stajich J.E."/>
            <person name="Johansen J.R."/>
            <person name="Huntemann M."/>
            <person name="Clum A."/>
            <person name="Foster B."/>
            <person name="Foster B."/>
            <person name="Roux S."/>
            <person name="Palaniappan K."/>
            <person name="Varghese N."/>
            <person name="Mukherjee S."/>
            <person name="Reddy T.B.K."/>
            <person name="Daum C."/>
            <person name="Copeland A."/>
            <person name="Chen I.A."/>
            <person name="Ivanova N.N."/>
            <person name="Kyrpides N.C."/>
            <person name="Shapiro N."/>
            <person name="Eloe-Fadrosh E.A."/>
            <person name="Pietrasiak N."/>
        </authorList>
    </citation>
    <scope>NUCLEOTIDE SEQUENCE</scope>
    <source>
        <strain evidence="8">GSE-NOS-MK-12-04C</strain>
    </source>
</reference>
<dbReference type="SUPFAM" id="SSF103473">
    <property type="entry name" value="MFS general substrate transporter"/>
    <property type="match status" value="1"/>
</dbReference>
<keyword evidence="5 6" id="KW-0472">Membrane</keyword>
<comment type="caution">
    <text evidence="8">The sequence shown here is derived from an EMBL/GenBank/DDBJ whole genome shotgun (WGS) entry which is preliminary data.</text>
</comment>
<organism evidence="8 9">
    <name type="scientific">Cyanomargarita calcarea GSE-NOS-MK-12-04C</name>
    <dbReference type="NCBI Taxonomy" id="2839659"/>
    <lineage>
        <taxon>Bacteria</taxon>
        <taxon>Bacillati</taxon>
        <taxon>Cyanobacteriota</taxon>
        <taxon>Cyanophyceae</taxon>
        <taxon>Nostocales</taxon>
        <taxon>Cyanomargaritaceae</taxon>
        <taxon>Cyanomargarita</taxon>
    </lineage>
</organism>
<comment type="subcellular location">
    <subcellularLocation>
        <location evidence="1">Cell membrane</location>
        <topology evidence="1">Multi-pass membrane protein</topology>
    </subcellularLocation>
</comment>
<feature type="transmembrane region" description="Helical" evidence="6">
    <location>
        <begin position="144"/>
        <end position="166"/>
    </location>
</feature>
<dbReference type="AlphaFoldDB" id="A0A951QQ88"/>
<feature type="transmembrane region" description="Helical" evidence="6">
    <location>
        <begin position="314"/>
        <end position="336"/>
    </location>
</feature>
<accession>A0A951QQ88</accession>
<dbReference type="Proteomes" id="UP000729701">
    <property type="component" value="Unassembled WGS sequence"/>
</dbReference>
<dbReference type="InterPro" id="IPR050189">
    <property type="entry name" value="MFS_Efflux_Transporters"/>
</dbReference>
<dbReference type="Pfam" id="PF07690">
    <property type="entry name" value="MFS_1"/>
    <property type="match status" value="1"/>
</dbReference>
<dbReference type="PANTHER" id="PTHR43124:SF3">
    <property type="entry name" value="CHLORAMPHENICOL EFFLUX PUMP RV0191"/>
    <property type="match status" value="1"/>
</dbReference>
<feature type="transmembrane region" description="Helical" evidence="6">
    <location>
        <begin position="348"/>
        <end position="374"/>
    </location>
</feature>
<dbReference type="CDD" id="cd17474">
    <property type="entry name" value="MFS_YfmO_like"/>
    <property type="match status" value="1"/>
</dbReference>
<evidence type="ECO:0000313" key="8">
    <source>
        <dbReference type="EMBL" id="MBW4670504.1"/>
    </source>
</evidence>
<dbReference type="InterPro" id="IPR011701">
    <property type="entry name" value="MFS"/>
</dbReference>
<evidence type="ECO:0000256" key="1">
    <source>
        <dbReference type="ARBA" id="ARBA00004651"/>
    </source>
</evidence>
<dbReference type="PRINTS" id="PR01035">
    <property type="entry name" value="TCRTETA"/>
</dbReference>
<dbReference type="InterPro" id="IPR020846">
    <property type="entry name" value="MFS_dom"/>
</dbReference>
<feature type="transmembrane region" description="Helical" evidence="6">
    <location>
        <begin position="380"/>
        <end position="399"/>
    </location>
</feature>
<evidence type="ECO:0000256" key="3">
    <source>
        <dbReference type="ARBA" id="ARBA00022692"/>
    </source>
</evidence>
<sequence length="410" mass="44462">MSSLSREVKSKNPNRIHIDGNLFVIICISLIAVIGITSINPVMPTIAKAFNVPSGQIGLIMAVFLIPTTVGALIFGALADRIGMKKILIPSLLVFGLGGILCAFASSFQSLLEWRFLTGLGAASLECLELTLIGNLYSGKMLTAAMGINAAMIGIAATIYPLIGGFLGEFNWRYPFLLSILAFPVALLISTKLKLPKKPKNTENLNLKIYLQNTWNNINNLQVFVLLFTVFSLFLIEFATCYTYIPIFAGTYLKASEAEIGIIVSSVSLAFSFAASQLGFFTRWASEKRLIVFGLILCALSLLVIPTIHNSWLLIIPSIVFGISQALAFPTLQSMLAEIAPEGSRAGFMALNVTIQSLGRALGPLFAGVAFSAWGVEGVFYASAVLAIITTVLFTWLTYKRLKPLHRYQG</sequence>
<dbReference type="InterPro" id="IPR005828">
    <property type="entry name" value="MFS_sugar_transport-like"/>
</dbReference>
<evidence type="ECO:0000256" key="4">
    <source>
        <dbReference type="ARBA" id="ARBA00022989"/>
    </source>
</evidence>
<dbReference type="InterPro" id="IPR036259">
    <property type="entry name" value="MFS_trans_sf"/>
</dbReference>
<proteinExistence type="predicted"/>
<feature type="transmembrane region" description="Helical" evidence="6">
    <location>
        <begin position="87"/>
        <end position="108"/>
    </location>
</feature>
<evidence type="ECO:0000256" key="5">
    <source>
        <dbReference type="ARBA" id="ARBA00023136"/>
    </source>
</evidence>
<feature type="transmembrane region" description="Helical" evidence="6">
    <location>
        <begin position="114"/>
        <end position="137"/>
    </location>
</feature>
<feature type="transmembrane region" description="Helical" evidence="6">
    <location>
        <begin position="223"/>
        <end position="245"/>
    </location>
</feature>
<dbReference type="EMBL" id="JAHHGZ010000032">
    <property type="protein sequence ID" value="MBW4670504.1"/>
    <property type="molecule type" value="Genomic_DNA"/>
</dbReference>
<protein>
    <submittedName>
        <fullName evidence="8">MFS transporter</fullName>
    </submittedName>
</protein>
<feature type="transmembrane region" description="Helical" evidence="6">
    <location>
        <begin position="290"/>
        <end position="308"/>
    </location>
</feature>
<feature type="transmembrane region" description="Helical" evidence="6">
    <location>
        <begin position="55"/>
        <end position="75"/>
    </location>
</feature>
<evidence type="ECO:0000259" key="7">
    <source>
        <dbReference type="PROSITE" id="PS50850"/>
    </source>
</evidence>
<evidence type="ECO:0000313" key="9">
    <source>
        <dbReference type="Proteomes" id="UP000729701"/>
    </source>
</evidence>
<evidence type="ECO:0000256" key="6">
    <source>
        <dbReference type="SAM" id="Phobius"/>
    </source>
</evidence>
<dbReference type="Pfam" id="PF00083">
    <property type="entry name" value="Sugar_tr"/>
    <property type="match status" value="1"/>
</dbReference>
<feature type="transmembrane region" description="Helical" evidence="6">
    <location>
        <begin position="260"/>
        <end position="281"/>
    </location>
</feature>
<evidence type="ECO:0000256" key="2">
    <source>
        <dbReference type="ARBA" id="ARBA00022475"/>
    </source>
</evidence>
<gene>
    <name evidence="8" type="ORF">KME60_24575</name>
</gene>
<dbReference type="PROSITE" id="PS50850">
    <property type="entry name" value="MFS"/>
    <property type="match status" value="1"/>
</dbReference>
<feature type="transmembrane region" description="Helical" evidence="6">
    <location>
        <begin position="172"/>
        <end position="190"/>
    </location>
</feature>
<keyword evidence="4 6" id="KW-1133">Transmembrane helix</keyword>
<name>A0A951QQ88_9CYAN</name>
<dbReference type="PANTHER" id="PTHR43124">
    <property type="entry name" value="PURINE EFFLUX PUMP PBUE"/>
    <property type="match status" value="1"/>
</dbReference>
<dbReference type="InterPro" id="IPR001958">
    <property type="entry name" value="Tet-R_TetA/multi-R_MdtG-like"/>
</dbReference>
<keyword evidence="2" id="KW-1003">Cell membrane</keyword>
<dbReference type="GO" id="GO:0005886">
    <property type="term" value="C:plasma membrane"/>
    <property type="evidence" value="ECO:0007669"/>
    <property type="project" value="UniProtKB-SubCell"/>
</dbReference>
<dbReference type="GO" id="GO:0022857">
    <property type="term" value="F:transmembrane transporter activity"/>
    <property type="evidence" value="ECO:0007669"/>
    <property type="project" value="InterPro"/>
</dbReference>
<feature type="transmembrane region" description="Helical" evidence="6">
    <location>
        <begin position="21"/>
        <end position="43"/>
    </location>
</feature>
<keyword evidence="3 6" id="KW-0812">Transmembrane</keyword>
<dbReference type="Gene3D" id="1.20.1250.20">
    <property type="entry name" value="MFS general substrate transporter like domains"/>
    <property type="match status" value="1"/>
</dbReference>
<reference evidence="8" key="1">
    <citation type="submission" date="2021-05" db="EMBL/GenBank/DDBJ databases">
        <authorList>
            <person name="Pietrasiak N."/>
            <person name="Ward R."/>
            <person name="Stajich J.E."/>
            <person name="Kurbessoian T."/>
        </authorList>
    </citation>
    <scope>NUCLEOTIDE SEQUENCE</scope>
    <source>
        <strain evidence="8">GSE-NOS-MK-12-04C</strain>
    </source>
</reference>
<feature type="domain" description="Major facilitator superfamily (MFS) profile" evidence="7">
    <location>
        <begin position="21"/>
        <end position="402"/>
    </location>
</feature>